<keyword evidence="3" id="KW-1003">Cell membrane</keyword>
<dbReference type="InterPro" id="IPR027417">
    <property type="entry name" value="P-loop_NTPase"/>
</dbReference>
<protein>
    <submittedName>
        <fullName evidence="7">Conjugal transfer protein TraG</fullName>
    </submittedName>
</protein>
<dbReference type="AlphaFoldDB" id="A0A223S333"/>
<dbReference type="InterPro" id="IPR051539">
    <property type="entry name" value="T4SS-coupling_protein"/>
</dbReference>
<dbReference type="RefSeq" id="WP_026126007.1">
    <property type="nucleotide sequence ID" value="NZ_ANBG01000270.1"/>
</dbReference>
<dbReference type="InterPro" id="IPR003688">
    <property type="entry name" value="TraG/VirD4"/>
</dbReference>
<dbReference type="GO" id="GO:0005886">
    <property type="term" value="C:plasma membrane"/>
    <property type="evidence" value="ECO:0007669"/>
    <property type="project" value="UniProtKB-SubCell"/>
</dbReference>
<comment type="subcellular location">
    <subcellularLocation>
        <location evidence="1">Cell membrane</location>
        <topology evidence="1">Multi-pass membrane protein</topology>
    </subcellularLocation>
</comment>
<evidence type="ECO:0000256" key="1">
    <source>
        <dbReference type="ARBA" id="ARBA00004651"/>
    </source>
</evidence>
<evidence type="ECO:0000256" key="2">
    <source>
        <dbReference type="ARBA" id="ARBA00008806"/>
    </source>
</evidence>
<gene>
    <name evidence="7" type="ORF">CDO52_06895</name>
</gene>
<organism evidence="7 8">
    <name type="scientific">Nocardiopsis gilva YIM 90087</name>
    <dbReference type="NCBI Taxonomy" id="1235441"/>
    <lineage>
        <taxon>Bacteria</taxon>
        <taxon>Bacillati</taxon>
        <taxon>Actinomycetota</taxon>
        <taxon>Actinomycetes</taxon>
        <taxon>Streptosporangiales</taxon>
        <taxon>Nocardiopsidaceae</taxon>
        <taxon>Nocardiopsis</taxon>
    </lineage>
</organism>
<dbReference type="EMBL" id="CP022753">
    <property type="protein sequence ID" value="ASU82546.1"/>
    <property type="molecule type" value="Genomic_DNA"/>
</dbReference>
<evidence type="ECO:0000313" key="7">
    <source>
        <dbReference type="EMBL" id="ASU82546.1"/>
    </source>
</evidence>
<dbReference type="Gene3D" id="3.40.50.300">
    <property type="entry name" value="P-loop containing nucleotide triphosphate hydrolases"/>
    <property type="match status" value="1"/>
</dbReference>
<dbReference type="PANTHER" id="PTHR37937:SF1">
    <property type="entry name" value="CONJUGATIVE TRANSFER: DNA TRANSPORT"/>
    <property type="match status" value="1"/>
</dbReference>
<evidence type="ECO:0000256" key="5">
    <source>
        <dbReference type="ARBA" id="ARBA00022989"/>
    </source>
</evidence>
<dbReference type="PANTHER" id="PTHR37937">
    <property type="entry name" value="CONJUGATIVE TRANSFER: DNA TRANSPORT"/>
    <property type="match status" value="1"/>
</dbReference>
<evidence type="ECO:0000313" key="8">
    <source>
        <dbReference type="Proteomes" id="UP000215005"/>
    </source>
</evidence>
<dbReference type="CDD" id="cd01127">
    <property type="entry name" value="TrwB_TraG_TraD_VirD4"/>
    <property type="match status" value="1"/>
</dbReference>
<name>A0A223S333_9ACTN</name>
<keyword evidence="8" id="KW-1185">Reference proteome</keyword>
<accession>A0A223S333</accession>
<dbReference type="SUPFAM" id="SSF52540">
    <property type="entry name" value="P-loop containing nucleoside triphosphate hydrolases"/>
    <property type="match status" value="1"/>
</dbReference>
<dbReference type="OrthoDB" id="226701at2"/>
<dbReference type="Pfam" id="PF02534">
    <property type="entry name" value="T4SS-DNA_transf"/>
    <property type="match status" value="1"/>
</dbReference>
<evidence type="ECO:0000256" key="3">
    <source>
        <dbReference type="ARBA" id="ARBA00022475"/>
    </source>
</evidence>
<proteinExistence type="inferred from homology"/>
<dbReference type="KEGG" id="ngv:CDO52_06895"/>
<reference evidence="7 8" key="1">
    <citation type="submission" date="2017-08" db="EMBL/GenBank/DDBJ databases">
        <title>The complete genome sequence of Nocardiopsis gilva YIM 90087.</title>
        <authorList>
            <person name="Yin M."/>
            <person name="Tang S."/>
        </authorList>
    </citation>
    <scope>NUCLEOTIDE SEQUENCE [LARGE SCALE GENOMIC DNA]</scope>
    <source>
        <strain evidence="7 8">YIM 90087</strain>
    </source>
</reference>
<dbReference type="Proteomes" id="UP000215005">
    <property type="component" value="Chromosome"/>
</dbReference>
<evidence type="ECO:0000256" key="4">
    <source>
        <dbReference type="ARBA" id="ARBA00022692"/>
    </source>
</evidence>
<evidence type="ECO:0000256" key="6">
    <source>
        <dbReference type="ARBA" id="ARBA00023136"/>
    </source>
</evidence>
<keyword evidence="5" id="KW-1133">Transmembrane helix</keyword>
<keyword evidence="6" id="KW-0472">Membrane</keyword>
<sequence length="488" mass="52589">MHTFAPTPAVRLRPEHRVYLGLDPHDGYKRVWSKPSDSVGVVGPPRYGKTSGVIIPALLYWAGPAVSTSTRGDILDFCGNWRGRIASGNGGRVYVYDPFESEHRATSIRWSPLAECEDPSVCFRRVQAMTAVAGRGLSDGEHWRSGAAMILRGLFHAAALAGDSISEVRRWLARQEVRRPAQTIRAHQSAAEGWADDLEAVKLLGERERGSFYSVARNCLEATAEPRVLETCSATDLDVDHFLQTNSTLFIVGPSHFQDVVAPMIVGLIDSIAQRAAELAAAQGGRLARPLLLALDEVANIAPLKSLPTLVSEGGGRGIITLWAAQSLAQLRARYGAEEQQAILTATTAKIIYGGMSNDSDLRNISAWAGEHSVPELTFHAAGMDPAFAAPDRLNRPGEWNSSRAIDGANPAYGAGGQGGLGSPADAARQHSIGSSYRPVLPVEVIQQMPPHNAWLWWQSEPPMQVETRPAGLVPEYRDVSGYTPAGG</sequence>
<keyword evidence="4" id="KW-0812">Transmembrane</keyword>
<comment type="similarity">
    <text evidence="2">Belongs to the VirD4/TraG family.</text>
</comment>